<dbReference type="AlphaFoldDB" id="A0A4R7CVD6"/>
<accession>A0A4R7CVD6</accession>
<name>A0A4R7CVD6_9SPHI</name>
<gene>
    <name evidence="1" type="ORF">B0I21_107139</name>
</gene>
<organism evidence="1 2">
    <name type="scientific">Sphingobacterium paludis</name>
    <dbReference type="NCBI Taxonomy" id="1476465"/>
    <lineage>
        <taxon>Bacteria</taxon>
        <taxon>Pseudomonadati</taxon>
        <taxon>Bacteroidota</taxon>
        <taxon>Sphingobacteriia</taxon>
        <taxon>Sphingobacteriales</taxon>
        <taxon>Sphingobacteriaceae</taxon>
        <taxon>Sphingobacterium</taxon>
    </lineage>
</organism>
<keyword evidence="2" id="KW-1185">Reference proteome</keyword>
<dbReference type="Proteomes" id="UP000294752">
    <property type="component" value="Unassembled WGS sequence"/>
</dbReference>
<proteinExistence type="predicted"/>
<sequence length="46" mass="5221">MNSSKSQPWSITLTHLSVSIDFTKKQDDYIILLLKRSVSKPVLSTN</sequence>
<comment type="caution">
    <text evidence="1">The sequence shown here is derived from an EMBL/GenBank/DDBJ whole genome shotgun (WGS) entry which is preliminary data.</text>
</comment>
<dbReference type="EMBL" id="SNZV01000007">
    <property type="protein sequence ID" value="TDS11792.1"/>
    <property type="molecule type" value="Genomic_DNA"/>
</dbReference>
<evidence type="ECO:0000313" key="2">
    <source>
        <dbReference type="Proteomes" id="UP000294752"/>
    </source>
</evidence>
<evidence type="ECO:0000313" key="1">
    <source>
        <dbReference type="EMBL" id="TDS11792.1"/>
    </source>
</evidence>
<reference evidence="1 2" key="1">
    <citation type="submission" date="2019-03" db="EMBL/GenBank/DDBJ databases">
        <title>Genomic Encyclopedia of Type Strains, Phase III (KMG-III): the genomes of soil and plant-associated and newly described type strains.</title>
        <authorList>
            <person name="Whitman W."/>
        </authorList>
    </citation>
    <scope>NUCLEOTIDE SEQUENCE [LARGE SCALE GENOMIC DNA]</scope>
    <source>
        <strain evidence="1 2">CGMCC 1.12801</strain>
    </source>
</reference>
<protein>
    <submittedName>
        <fullName evidence="1">Uncharacterized protein</fullName>
    </submittedName>
</protein>